<organism evidence="1 2">
    <name type="scientific">Devosia sediminis</name>
    <dbReference type="NCBI Taxonomy" id="2798801"/>
    <lineage>
        <taxon>Bacteria</taxon>
        <taxon>Pseudomonadati</taxon>
        <taxon>Pseudomonadota</taxon>
        <taxon>Alphaproteobacteria</taxon>
        <taxon>Hyphomicrobiales</taxon>
        <taxon>Devosiaceae</taxon>
        <taxon>Devosia</taxon>
    </lineage>
</organism>
<accession>A0A934J075</accession>
<name>A0A934J075_9HYPH</name>
<gene>
    <name evidence="1" type="ORF">JEQ47_16640</name>
</gene>
<protein>
    <recommendedName>
        <fullName evidence="3">Nucleotide exchange factor GrpE</fullName>
    </recommendedName>
</protein>
<dbReference type="EMBL" id="JAEKMH010000004">
    <property type="protein sequence ID" value="MBJ3786355.1"/>
    <property type="molecule type" value="Genomic_DNA"/>
</dbReference>
<comment type="caution">
    <text evidence="1">The sequence shown here is derived from an EMBL/GenBank/DDBJ whole genome shotgun (WGS) entry which is preliminary data.</text>
</comment>
<evidence type="ECO:0000313" key="2">
    <source>
        <dbReference type="Proteomes" id="UP000602124"/>
    </source>
</evidence>
<evidence type="ECO:0000313" key="1">
    <source>
        <dbReference type="EMBL" id="MBJ3786355.1"/>
    </source>
</evidence>
<proteinExistence type="predicted"/>
<dbReference type="AlphaFoldDB" id="A0A934J075"/>
<evidence type="ECO:0008006" key="3">
    <source>
        <dbReference type="Google" id="ProtNLM"/>
    </source>
</evidence>
<reference evidence="1" key="1">
    <citation type="submission" date="2020-12" db="EMBL/GenBank/DDBJ databases">
        <title>Devosia sp. MSA67 isolated from Mo River.</title>
        <authorList>
            <person name="Ma F."/>
            <person name="Zi Z."/>
        </authorList>
    </citation>
    <scope>NUCLEOTIDE SEQUENCE</scope>
    <source>
        <strain evidence="1">MSA67</strain>
    </source>
</reference>
<sequence length="119" mass="13086">MNEAIDDRTVDMAELAAEFWKLLRNYERVVEAAPENQKAGLVAQARYGSRRLVTILERHGMHVETFDGVAFSTNLPVAAVNADDFAGGDPVVEQTLEPAIILGTTVIKTGRVFLRAEQT</sequence>
<keyword evidence="2" id="KW-1185">Reference proteome</keyword>
<dbReference type="RefSeq" id="WP_198877547.1">
    <property type="nucleotide sequence ID" value="NZ_JAEKMH010000004.1"/>
</dbReference>
<dbReference type="Proteomes" id="UP000602124">
    <property type="component" value="Unassembled WGS sequence"/>
</dbReference>